<gene>
    <name evidence="2" type="ORF">SAMN05421780_1108</name>
</gene>
<evidence type="ECO:0000313" key="2">
    <source>
        <dbReference type="EMBL" id="SFC79731.1"/>
    </source>
</evidence>
<keyword evidence="1" id="KW-1133">Transmembrane helix</keyword>
<dbReference type="STRING" id="927664.SAMN05421780_1108"/>
<protein>
    <submittedName>
        <fullName evidence="2">Uncharacterized protein</fullName>
    </submittedName>
</protein>
<evidence type="ECO:0000313" key="3">
    <source>
        <dbReference type="Proteomes" id="UP000199514"/>
    </source>
</evidence>
<dbReference type="AlphaFoldDB" id="A0A1I1M2W9"/>
<dbReference type="Proteomes" id="UP000199514">
    <property type="component" value="Unassembled WGS sequence"/>
</dbReference>
<reference evidence="2 3" key="1">
    <citation type="submission" date="2016-10" db="EMBL/GenBank/DDBJ databases">
        <authorList>
            <person name="de Groot N.N."/>
        </authorList>
    </citation>
    <scope>NUCLEOTIDE SEQUENCE [LARGE SCALE GENOMIC DNA]</scope>
    <source>
        <strain evidence="2 3">DSM 6793</strain>
    </source>
</reference>
<keyword evidence="1" id="KW-0812">Transmembrane</keyword>
<keyword evidence="1" id="KW-0472">Membrane</keyword>
<sequence length="29" mass="3475">MEESGKKWFDLLLMISNFVFVLFRIGKIL</sequence>
<evidence type="ECO:0000256" key="1">
    <source>
        <dbReference type="SAM" id="Phobius"/>
    </source>
</evidence>
<proteinExistence type="predicted"/>
<organism evidence="2 3">
    <name type="scientific">Flexibacter flexilis DSM 6793</name>
    <dbReference type="NCBI Taxonomy" id="927664"/>
    <lineage>
        <taxon>Bacteria</taxon>
        <taxon>Pseudomonadati</taxon>
        <taxon>Bacteroidota</taxon>
        <taxon>Cytophagia</taxon>
        <taxon>Cytophagales</taxon>
        <taxon>Flexibacteraceae</taxon>
        <taxon>Flexibacter</taxon>
    </lineage>
</organism>
<name>A0A1I1M2W9_9BACT</name>
<accession>A0A1I1M2W9</accession>
<feature type="transmembrane region" description="Helical" evidence="1">
    <location>
        <begin position="7"/>
        <end position="26"/>
    </location>
</feature>
<dbReference type="EMBL" id="FOLE01000010">
    <property type="protein sequence ID" value="SFC79731.1"/>
    <property type="molecule type" value="Genomic_DNA"/>
</dbReference>
<keyword evidence="3" id="KW-1185">Reference proteome</keyword>